<evidence type="ECO:0000259" key="2">
    <source>
        <dbReference type="Pfam" id="PF24867"/>
    </source>
</evidence>
<dbReference type="PANTHER" id="PTHR33829:SF2">
    <property type="entry name" value="OS04G0386700 PROTEIN"/>
    <property type="match status" value="1"/>
</dbReference>
<evidence type="ECO:0000256" key="1">
    <source>
        <dbReference type="SAM" id="Phobius"/>
    </source>
</evidence>
<gene>
    <name evidence="3" type="ORF">FRACYDRAFT_238017</name>
</gene>
<organism evidence="3 4">
    <name type="scientific">Fragilariopsis cylindrus CCMP1102</name>
    <dbReference type="NCBI Taxonomy" id="635003"/>
    <lineage>
        <taxon>Eukaryota</taxon>
        <taxon>Sar</taxon>
        <taxon>Stramenopiles</taxon>
        <taxon>Ochrophyta</taxon>
        <taxon>Bacillariophyta</taxon>
        <taxon>Bacillariophyceae</taxon>
        <taxon>Bacillariophycidae</taxon>
        <taxon>Bacillariales</taxon>
        <taxon>Bacillariaceae</taxon>
        <taxon>Fragilariopsis</taxon>
    </lineage>
</organism>
<feature type="transmembrane region" description="Helical" evidence="1">
    <location>
        <begin position="297"/>
        <end position="320"/>
    </location>
</feature>
<dbReference type="EMBL" id="KV784357">
    <property type="protein sequence ID" value="OEU17595.1"/>
    <property type="molecule type" value="Genomic_DNA"/>
</dbReference>
<evidence type="ECO:0000313" key="3">
    <source>
        <dbReference type="EMBL" id="OEU17595.1"/>
    </source>
</evidence>
<name>A0A1E7FHT1_9STRA</name>
<feature type="domain" description="DUF7733" evidence="2">
    <location>
        <begin position="130"/>
        <end position="328"/>
    </location>
</feature>
<dbReference type="Proteomes" id="UP000095751">
    <property type="component" value="Unassembled WGS sequence"/>
</dbReference>
<keyword evidence="4" id="KW-1185">Reference proteome</keyword>
<protein>
    <recommendedName>
        <fullName evidence="2">DUF7733 domain-containing protein</fullName>
    </recommendedName>
</protein>
<keyword evidence="1" id="KW-1133">Transmembrane helix</keyword>
<keyword evidence="1" id="KW-0812">Transmembrane</keyword>
<feature type="transmembrane region" description="Helical" evidence="1">
    <location>
        <begin position="125"/>
        <end position="142"/>
    </location>
</feature>
<feature type="transmembrane region" description="Helical" evidence="1">
    <location>
        <begin position="202"/>
        <end position="221"/>
    </location>
</feature>
<proteinExistence type="predicted"/>
<sequence>MASIVKTAITTTSCARPHLQERNALCSQSRKAQRTLNMHTTVFLLVLLLLLAQVSNSNCLIVTGRGSSVVSSINTSWRKFSAFSSKHRSQQYGVAALTMKSNKNINGLKSSERDDDTNTTPLKSFFGPKLILPTIIIVLAITRPIPMTDRFFSIGYPIYMYLANRFRFANNAPSIAKFGGGNDVYKKLPLIREGAGPWFKNYGLTFAGIGIILPLITQIIAPKAIADAAAPHLYLTLCQVAMELKMKGPKFHSLIELLNPIGFNAYRLICLKTWLTVAYQSVVTSTSSTYVGSYWEVFSLALALSNTIIWTYNLFVFLLLRTLPQYLDRNKFPDVDNMLWKGQIIPILSK</sequence>
<dbReference type="Pfam" id="PF24867">
    <property type="entry name" value="DUF7733"/>
    <property type="match status" value="1"/>
</dbReference>
<dbReference type="InParanoid" id="A0A1E7FHT1"/>
<dbReference type="OrthoDB" id="1906194at2759"/>
<evidence type="ECO:0000313" key="4">
    <source>
        <dbReference type="Proteomes" id="UP000095751"/>
    </source>
</evidence>
<reference evidence="3 4" key="1">
    <citation type="submission" date="2016-09" db="EMBL/GenBank/DDBJ databases">
        <title>Extensive genetic diversity and differential bi-allelic expression allows diatom success in the polar Southern Ocean.</title>
        <authorList>
            <consortium name="DOE Joint Genome Institute"/>
            <person name="Mock T."/>
            <person name="Otillar R.P."/>
            <person name="Strauss J."/>
            <person name="Dupont C."/>
            <person name="Frickenhaus S."/>
            <person name="Maumus F."/>
            <person name="Mcmullan M."/>
            <person name="Sanges R."/>
            <person name="Schmutz J."/>
            <person name="Toseland A."/>
            <person name="Valas R."/>
            <person name="Veluchamy A."/>
            <person name="Ward B.J."/>
            <person name="Allen A."/>
            <person name="Barry K."/>
            <person name="Falciatore A."/>
            <person name="Ferrante M."/>
            <person name="Fortunato A.E."/>
            <person name="Gloeckner G."/>
            <person name="Gruber A."/>
            <person name="Hipkin R."/>
            <person name="Janech M."/>
            <person name="Kroth P."/>
            <person name="Leese F."/>
            <person name="Lindquist E."/>
            <person name="Lyon B.R."/>
            <person name="Martin J."/>
            <person name="Mayer C."/>
            <person name="Parker M."/>
            <person name="Quesneville H."/>
            <person name="Raymond J."/>
            <person name="Uhlig C."/>
            <person name="Valentin K.U."/>
            <person name="Worden A.Z."/>
            <person name="Armbrust E.V."/>
            <person name="Bowler C."/>
            <person name="Green B."/>
            <person name="Moulton V."/>
            <person name="Van Oosterhout C."/>
            <person name="Grigoriev I."/>
        </authorList>
    </citation>
    <scope>NUCLEOTIDE SEQUENCE [LARGE SCALE GENOMIC DNA]</scope>
    <source>
        <strain evidence="3 4">CCMP1102</strain>
    </source>
</reference>
<dbReference type="PANTHER" id="PTHR33829">
    <property type="entry name" value="OSJNBA0044M19.10 PROTEIN"/>
    <property type="match status" value="1"/>
</dbReference>
<dbReference type="KEGG" id="fcy:FRACYDRAFT_238017"/>
<dbReference type="AlphaFoldDB" id="A0A1E7FHT1"/>
<feature type="transmembrane region" description="Helical" evidence="1">
    <location>
        <begin position="36"/>
        <end position="54"/>
    </location>
</feature>
<accession>A0A1E7FHT1</accession>
<dbReference type="InterPro" id="IPR056635">
    <property type="entry name" value="DUF7733"/>
</dbReference>
<keyword evidence="1" id="KW-0472">Membrane</keyword>